<dbReference type="EMBL" id="SMZT01000004">
    <property type="protein sequence ID" value="TDL42439.1"/>
    <property type="molecule type" value="Genomic_DNA"/>
</dbReference>
<proteinExistence type="predicted"/>
<reference evidence="3 4" key="1">
    <citation type="submission" date="2019-03" db="EMBL/GenBank/DDBJ databases">
        <title>Genome Sequencing and Assembly of Various Microbes Isolated from Partially Reclaimed Soil and Acid Mine Drainage (AMD) Site.</title>
        <authorList>
            <person name="Steinbock B."/>
            <person name="Bechtold R."/>
            <person name="Sevigny J.L."/>
            <person name="Thomas D."/>
            <person name="Cuthill L.R."/>
            <person name="Aveiro Johannsen E.J."/>
            <person name="Thomas K."/>
            <person name="Ghosh A."/>
        </authorList>
    </citation>
    <scope>NUCLEOTIDE SEQUENCE [LARGE SCALE GENOMIC DNA]</scope>
    <source>
        <strain evidence="3 4">S-A3</strain>
    </source>
</reference>
<dbReference type="Proteomes" id="UP000295163">
    <property type="component" value="Unassembled WGS sequence"/>
</dbReference>
<protein>
    <submittedName>
        <fullName evidence="3">Oligosaccharide repeat unit polymerase</fullName>
    </submittedName>
</protein>
<dbReference type="GeneID" id="64347917"/>
<feature type="transmembrane region" description="Helical" evidence="2">
    <location>
        <begin position="241"/>
        <end position="260"/>
    </location>
</feature>
<evidence type="ECO:0000256" key="2">
    <source>
        <dbReference type="SAM" id="Phobius"/>
    </source>
</evidence>
<keyword evidence="2" id="KW-1133">Transmembrane helix</keyword>
<feature type="transmembrane region" description="Helical" evidence="2">
    <location>
        <begin position="407"/>
        <end position="427"/>
    </location>
</feature>
<feature type="transmembrane region" description="Helical" evidence="2">
    <location>
        <begin position="218"/>
        <end position="234"/>
    </location>
</feature>
<evidence type="ECO:0000256" key="1">
    <source>
        <dbReference type="SAM" id="MobiDB-lite"/>
    </source>
</evidence>
<name>A0A4V3B2W9_KOCRO</name>
<dbReference type="RefSeq" id="WP_133410547.1">
    <property type="nucleotide sequence ID" value="NZ_SMZT01000004.1"/>
</dbReference>
<dbReference type="AlphaFoldDB" id="A0A4V3B2W9"/>
<feature type="transmembrane region" description="Helical" evidence="2">
    <location>
        <begin position="354"/>
        <end position="372"/>
    </location>
</feature>
<feature type="transmembrane region" description="Helical" evidence="2">
    <location>
        <begin position="79"/>
        <end position="98"/>
    </location>
</feature>
<feature type="transmembrane region" description="Helical" evidence="2">
    <location>
        <begin position="12"/>
        <end position="29"/>
    </location>
</feature>
<keyword evidence="2" id="KW-0472">Membrane</keyword>
<comment type="caution">
    <text evidence="3">The sequence shown here is derived from an EMBL/GenBank/DDBJ whole genome shotgun (WGS) entry which is preliminary data.</text>
</comment>
<feature type="transmembrane region" description="Helical" evidence="2">
    <location>
        <begin position="119"/>
        <end position="141"/>
    </location>
</feature>
<feature type="transmembrane region" description="Helical" evidence="2">
    <location>
        <begin position="161"/>
        <end position="181"/>
    </location>
</feature>
<feature type="transmembrane region" description="Helical" evidence="2">
    <location>
        <begin position="41"/>
        <end position="59"/>
    </location>
</feature>
<gene>
    <name evidence="3" type="ORF">E2R59_10860</name>
</gene>
<keyword evidence="2" id="KW-0812">Transmembrane</keyword>
<feature type="region of interest" description="Disordered" evidence="1">
    <location>
        <begin position="437"/>
        <end position="466"/>
    </location>
</feature>
<organism evidence="3 4">
    <name type="scientific">Kocuria rosea</name>
    <name type="common">Deinococcus erythromyxa</name>
    <name type="synonym">Micrococcus rubens</name>
    <dbReference type="NCBI Taxonomy" id="1275"/>
    <lineage>
        <taxon>Bacteria</taxon>
        <taxon>Bacillati</taxon>
        <taxon>Actinomycetota</taxon>
        <taxon>Actinomycetes</taxon>
        <taxon>Micrococcales</taxon>
        <taxon>Micrococcaceae</taxon>
        <taxon>Kocuria</taxon>
    </lineage>
</organism>
<evidence type="ECO:0000313" key="4">
    <source>
        <dbReference type="Proteomes" id="UP000295163"/>
    </source>
</evidence>
<accession>A0A4V3B2W9</accession>
<feature type="transmembrane region" description="Helical" evidence="2">
    <location>
        <begin position="193"/>
        <end position="212"/>
    </location>
</feature>
<sequence length="466" mass="50629">MSTMSPVGDPQNAWPLMLVVQLAAFRLVWILGSSERHLYEMVFWLFVYVFLGLAPFVQARWGAELDTTPHLNHAYHDDAAMLVLASSIAWIFGSTLGARGVTSGPARARLVVSQRRAQWFFGGAFILAVYYVQSVGFSVLFESRGALSSAIGTAWPNSAVANLMSGGVAMGLLVAYVAQVQALDHAEGSHARFARAMIMTNLVVLLVCVNPVSSPRYVFGTVLLAVLATTGVYSTMRGFRIMTIAAVLGFIILFPVADMFRRVTGGRSLDFGPINALVSGDFDAFAQIVNAMEYVKETGIAWGEQLAGALLLWVPRSIWPEKPVPTSWLLADFKGYSFSNLSAPIWAEFFVDGGWPLVILGMLFLGFFFRRIDRRADAAAQEGRTPGLLACILPFYMVIVWRGSLMGVTGGLMVVLVGALLVSKWHLRLETPVLRSEEPGATSDGLPRPSKVPAVKGNGVIDSGWV</sequence>
<evidence type="ECO:0000313" key="3">
    <source>
        <dbReference type="EMBL" id="TDL42439.1"/>
    </source>
</evidence>